<keyword evidence="2 6" id="KW-0812">Transmembrane</keyword>
<proteinExistence type="predicted"/>
<name>A0A811ZVX0_NYCPR</name>
<gene>
    <name evidence="7" type="ORF">NYPRO_LOCUS25078</name>
</gene>
<dbReference type="GO" id="GO:0007155">
    <property type="term" value="P:cell adhesion"/>
    <property type="evidence" value="ECO:0007669"/>
    <property type="project" value="TreeGrafter"/>
</dbReference>
<evidence type="ECO:0000256" key="2">
    <source>
        <dbReference type="ARBA" id="ARBA00022692"/>
    </source>
</evidence>
<feature type="transmembrane region" description="Helical" evidence="6">
    <location>
        <begin position="274"/>
        <end position="298"/>
    </location>
</feature>
<keyword evidence="4 6" id="KW-0472">Membrane</keyword>
<evidence type="ECO:0000313" key="7">
    <source>
        <dbReference type="EMBL" id="CAD7692284.1"/>
    </source>
</evidence>
<dbReference type="SUPFAM" id="SSF48726">
    <property type="entry name" value="Immunoglobulin"/>
    <property type="match status" value="2"/>
</dbReference>
<evidence type="ECO:0000256" key="3">
    <source>
        <dbReference type="ARBA" id="ARBA00022989"/>
    </source>
</evidence>
<dbReference type="AlphaFoldDB" id="A0A811ZVX0"/>
<evidence type="ECO:0000313" key="8">
    <source>
        <dbReference type="Proteomes" id="UP000645828"/>
    </source>
</evidence>
<dbReference type="EMBL" id="CAJHUB010000775">
    <property type="protein sequence ID" value="CAD7692284.1"/>
    <property type="molecule type" value="Genomic_DNA"/>
</dbReference>
<protein>
    <submittedName>
        <fullName evidence="7">(raccoon dog) hypothetical protein</fullName>
    </submittedName>
</protein>
<accession>A0A811ZVX0</accession>
<dbReference type="Proteomes" id="UP000645828">
    <property type="component" value="Unassembled WGS sequence"/>
</dbReference>
<evidence type="ECO:0000256" key="6">
    <source>
        <dbReference type="SAM" id="Phobius"/>
    </source>
</evidence>
<evidence type="ECO:0000256" key="1">
    <source>
        <dbReference type="ARBA" id="ARBA00004167"/>
    </source>
</evidence>
<comment type="caution">
    <text evidence="7">The sequence shown here is derived from an EMBL/GenBank/DDBJ whole genome shotgun (WGS) entry which is preliminary data.</text>
</comment>
<feature type="compositionally biased region" description="Basic residues" evidence="5">
    <location>
        <begin position="98"/>
        <end position="107"/>
    </location>
</feature>
<dbReference type="GO" id="GO:0005886">
    <property type="term" value="C:plasma membrane"/>
    <property type="evidence" value="ECO:0007669"/>
    <property type="project" value="TreeGrafter"/>
</dbReference>
<reference evidence="7" key="1">
    <citation type="submission" date="2020-12" db="EMBL/GenBank/DDBJ databases">
        <authorList>
            <consortium name="Molecular Ecology Group"/>
        </authorList>
    </citation>
    <scope>NUCLEOTIDE SEQUENCE</scope>
    <source>
        <strain evidence="7">TBG_1078</strain>
    </source>
</reference>
<evidence type="ECO:0000256" key="5">
    <source>
        <dbReference type="SAM" id="MobiDB-lite"/>
    </source>
</evidence>
<keyword evidence="3 6" id="KW-1133">Transmembrane helix</keyword>
<organism evidence="7 8">
    <name type="scientific">Nyctereutes procyonoides</name>
    <name type="common">Raccoon dog</name>
    <name type="synonym">Canis procyonoides</name>
    <dbReference type="NCBI Taxonomy" id="34880"/>
    <lineage>
        <taxon>Eukaryota</taxon>
        <taxon>Metazoa</taxon>
        <taxon>Chordata</taxon>
        <taxon>Craniata</taxon>
        <taxon>Vertebrata</taxon>
        <taxon>Euteleostomi</taxon>
        <taxon>Mammalia</taxon>
        <taxon>Eutheria</taxon>
        <taxon>Laurasiatheria</taxon>
        <taxon>Carnivora</taxon>
        <taxon>Caniformia</taxon>
        <taxon>Canidae</taxon>
        <taxon>Nyctereutes</taxon>
    </lineage>
</organism>
<comment type="subcellular location">
    <subcellularLocation>
        <location evidence="1">Membrane</location>
        <topology evidence="1">Single-pass membrane protein</topology>
    </subcellularLocation>
</comment>
<dbReference type="InterPro" id="IPR036179">
    <property type="entry name" value="Ig-like_dom_sf"/>
</dbReference>
<evidence type="ECO:0000256" key="4">
    <source>
        <dbReference type="ARBA" id="ARBA00023136"/>
    </source>
</evidence>
<feature type="region of interest" description="Disordered" evidence="5">
    <location>
        <begin position="88"/>
        <end position="134"/>
    </location>
</feature>
<dbReference type="Gene3D" id="2.60.40.10">
    <property type="entry name" value="Immunoglobulins"/>
    <property type="match status" value="2"/>
</dbReference>
<keyword evidence="8" id="KW-1185">Reference proteome</keyword>
<dbReference type="InterPro" id="IPR013783">
    <property type="entry name" value="Ig-like_fold"/>
</dbReference>
<dbReference type="InterPro" id="IPR051036">
    <property type="entry name" value="SIGLEC"/>
</dbReference>
<sequence>MGPPQHLSHCLPPLLHPQKAHIPSISKVLLLFLLWAGRPVQDSRYWLQVQESLMVQEGLYLQACNIFYPKMAGLTLTPFMATGSEKGPLHSRMLQWPQKKKKKKKKSELKSAGGDPGPIPPTQGPQTYSGSLEIRDAQRRDSGTYFFRVEKRSYVIYNYLHNQLTVHLTTLTHTPDILIPGTLECGYPRNLTCSVPWASSLTSLGPRTHLSSVLTLTPRPQDHGTNLTCQVQFPAVGVIVERTIQLNVICVTQNPTTNVCLGHSTEKYGPVAEVLLVVIGEVAVKTLLFLLCLIILILRFLRKETARPAGVMEEANTIPS</sequence>
<dbReference type="PANTHER" id="PTHR12035:SF132">
    <property type="entry name" value="MYELOID CELL SURFACE ANTIGEN CD33"/>
    <property type="match status" value="1"/>
</dbReference>
<dbReference type="PANTHER" id="PTHR12035">
    <property type="entry name" value="SIALIC ACID BINDING IMMUNOGLOBULIN-LIKE LECTIN"/>
    <property type="match status" value="1"/>
</dbReference>
<dbReference type="GO" id="GO:0033691">
    <property type="term" value="F:sialic acid binding"/>
    <property type="evidence" value="ECO:0007669"/>
    <property type="project" value="TreeGrafter"/>
</dbReference>